<keyword evidence="4" id="KW-1185">Reference proteome</keyword>
<feature type="region of interest" description="Disordered" evidence="1">
    <location>
        <begin position="90"/>
        <end position="148"/>
    </location>
</feature>
<feature type="transmembrane region" description="Helical" evidence="2">
    <location>
        <begin position="61"/>
        <end position="79"/>
    </location>
</feature>
<protein>
    <submittedName>
        <fullName evidence="3">PLD nuclease N-terminal domain-containing protein</fullName>
    </submittedName>
</protein>
<comment type="caution">
    <text evidence="3">The sequence shown here is derived from an EMBL/GenBank/DDBJ whole genome shotgun (WGS) entry which is preliminary data.</text>
</comment>
<proteinExistence type="predicted"/>
<keyword evidence="2" id="KW-0812">Transmembrane</keyword>
<feature type="region of interest" description="Disordered" evidence="1">
    <location>
        <begin position="1"/>
        <end position="20"/>
    </location>
</feature>
<feature type="compositionally biased region" description="Low complexity" evidence="1">
    <location>
        <begin position="90"/>
        <end position="133"/>
    </location>
</feature>
<keyword evidence="2" id="KW-0472">Membrane</keyword>
<dbReference type="AlphaFoldDB" id="A0AA41QRA4"/>
<evidence type="ECO:0000313" key="4">
    <source>
        <dbReference type="Proteomes" id="UP001165341"/>
    </source>
</evidence>
<evidence type="ECO:0000256" key="1">
    <source>
        <dbReference type="SAM" id="MobiDB-lite"/>
    </source>
</evidence>
<name>A0AA41QRA4_9MICO</name>
<evidence type="ECO:0000313" key="3">
    <source>
        <dbReference type="EMBL" id="MCI4656215.1"/>
    </source>
</evidence>
<evidence type="ECO:0000256" key="2">
    <source>
        <dbReference type="SAM" id="Phobius"/>
    </source>
</evidence>
<dbReference type="RefSeq" id="WP_243010486.1">
    <property type="nucleotide sequence ID" value="NZ_JALGAR010000001.1"/>
</dbReference>
<dbReference type="EMBL" id="JALGAR010000001">
    <property type="protein sequence ID" value="MCI4656215.1"/>
    <property type="molecule type" value="Genomic_DNA"/>
</dbReference>
<sequence length="148" mass="14740">MTSARKTISKRSARKRAWSDLSPREQTGVLVAGSVQLALAATAWADLAKRPAALVNGPKLLWAAVIGLNFVGPITYFVCGRRKAPAAGAVPAAVTTPSAPAEPEVAPAPAAPPATEVSPASAAAAEPGSASVTPVVDEGEPGPVTGLA</sequence>
<dbReference type="Proteomes" id="UP001165341">
    <property type="component" value="Unassembled WGS sequence"/>
</dbReference>
<reference evidence="3" key="1">
    <citation type="submission" date="2022-03" db="EMBL/GenBank/DDBJ databases">
        <title>Cryobacterium sp. nov. strain ZS14-85, isolated from Antarctic soil.</title>
        <authorList>
            <person name="Li J."/>
            <person name="Niu G."/>
        </authorList>
    </citation>
    <scope>NUCLEOTIDE SEQUENCE</scope>
    <source>
        <strain evidence="3">ZS14-85</strain>
    </source>
</reference>
<feature type="compositionally biased region" description="Basic residues" evidence="1">
    <location>
        <begin position="7"/>
        <end position="16"/>
    </location>
</feature>
<keyword evidence="2" id="KW-1133">Transmembrane helix</keyword>
<organism evidence="3 4">
    <name type="scientific">Cryobacterium zhongshanensis</name>
    <dbReference type="NCBI Taxonomy" id="2928153"/>
    <lineage>
        <taxon>Bacteria</taxon>
        <taxon>Bacillati</taxon>
        <taxon>Actinomycetota</taxon>
        <taxon>Actinomycetes</taxon>
        <taxon>Micrococcales</taxon>
        <taxon>Microbacteriaceae</taxon>
        <taxon>Cryobacterium</taxon>
    </lineage>
</organism>
<accession>A0AA41QRA4</accession>
<gene>
    <name evidence="3" type="ORF">MQH31_00080</name>
</gene>